<proteinExistence type="predicted"/>
<dbReference type="Proteomes" id="UP000058660">
    <property type="component" value="Plasmid pTA78"/>
</dbReference>
<gene>
    <name evidence="2" type="ORF">TO73_2818</name>
</gene>
<keyword evidence="2" id="KW-0614">Plasmid</keyword>
<dbReference type="EMBL" id="CP010826">
    <property type="protein sequence ID" value="ALJ92339.1"/>
    <property type="molecule type" value="Genomic_DNA"/>
</dbReference>
<evidence type="ECO:0000313" key="3">
    <source>
        <dbReference type="Proteomes" id="UP000058660"/>
    </source>
</evidence>
<evidence type="ECO:0000313" key="2">
    <source>
        <dbReference type="EMBL" id="ALJ92339.1"/>
    </source>
</evidence>
<feature type="region of interest" description="Disordered" evidence="1">
    <location>
        <begin position="38"/>
        <end position="109"/>
    </location>
</feature>
<organism evidence="2 3">
    <name type="scientific">Thermus aquaticus (strain ATCC BAA-2747 / Y51MC23)</name>
    <dbReference type="NCBI Taxonomy" id="498848"/>
    <lineage>
        <taxon>Bacteria</taxon>
        <taxon>Thermotogati</taxon>
        <taxon>Deinococcota</taxon>
        <taxon>Deinococci</taxon>
        <taxon>Thermales</taxon>
        <taxon>Thermaceae</taxon>
        <taxon>Thermus</taxon>
    </lineage>
</organism>
<protein>
    <recommendedName>
        <fullName evidence="4">Chromosome partition protein Smc</fullName>
    </recommendedName>
</protein>
<accession>A0ABN4IN16</accession>
<geneLocation type="plasmid" evidence="2 3">
    <name>pTA78</name>
</geneLocation>
<evidence type="ECO:0008006" key="4">
    <source>
        <dbReference type="Google" id="ProtNLM"/>
    </source>
</evidence>
<name>A0ABN4IN16_THEA5</name>
<sequence>MEDSRRKFEEAIRAALGLPPETPPSLPGLKKALGPWVAGFGEPAKPERKGAVNQGGDSFGPKVSQAKELDQPEAPREAKEVRELKNRLQKKAHEVQALQDKLTRESKAREKVESELGRKAQELARLARELENFRGKVSQLEARASALEEERDRLRREKAALEEAQRPLEEALRLKERELAKLQGRLAELEGALEAAQKRLEAWEAVEALGQRLPEPFPQEALFQVLVFDYPNLGIKPQDRLIGLMEGYRALLRGEDHPALKATNRAFLKGEPEGIVVLGVELLLRDLASFPLHRWLRTHAMAVEAFLVPERTPLSPRLREVEE</sequence>
<evidence type="ECO:0000256" key="1">
    <source>
        <dbReference type="SAM" id="MobiDB-lite"/>
    </source>
</evidence>
<reference evidence="3" key="1">
    <citation type="journal article" date="2015" name="PLoS ONE">
        <title>Complete Genome Sequence of Thermus aquaticus Y51MC23.</title>
        <authorList>
            <person name="Brumm P.J."/>
            <person name="Monsma S."/>
            <person name="Keough B."/>
            <person name="Jasinovica S."/>
            <person name="Ferguson E."/>
            <person name="Schoenfeld T."/>
            <person name="Lodes M."/>
            <person name="Mead D.A."/>
        </authorList>
    </citation>
    <scope>NUCLEOTIDE SEQUENCE [LARGE SCALE GENOMIC DNA]</scope>
    <source>
        <strain evidence="3">BAA-2747 / Y51MC23</strain>
    </source>
</reference>
<feature type="compositionally biased region" description="Basic and acidic residues" evidence="1">
    <location>
        <begin position="65"/>
        <end position="94"/>
    </location>
</feature>
<dbReference type="RefSeq" id="WP_003048858.1">
    <property type="nucleotide sequence ID" value="NZ_CP010826.1"/>
</dbReference>
<dbReference type="Gene3D" id="1.10.287.1490">
    <property type="match status" value="1"/>
</dbReference>
<keyword evidence="3" id="KW-1185">Reference proteome</keyword>